<dbReference type="PANTHER" id="PTHR31157:SF1">
    <property type="entry name" value="SCP DOMAIN-CONTAINING PROTEIN"/>
    <property type="match status" value="1"/>
</dbReference>
<sequence>MNLSFKAIFKDLFYPSAKNSFVPGLLNARAFFYYGLLVFIVTVIIFSPLTKTLPYRVFLANLSGQLILDDVNPQRTSVSLAPLRVDPLLSDAARMKAEDMIARNYFSHLGPNGELPWVWFDRLGYKYSAAGENLAIDFSDPNALVSAWMASPTHAANIRNGTFSDVGIGLADGVFQGRKTTIVVMFLGQKAIIKTQAVTNTENVVPPTTINSNVSNTTNVSVPAPAVSGATVAVEQVPVATNHFSETIDNKVSELEKSETEVLLEKPLMVRTLLEAEPAQVASEDTSLQAAHTDTLSLFFVKGPALLRILLSSLFTSMLLLAIVAFMVGKHWAPLLISRASALVLFGLIMWLPRIF</sequence>
<dbReference type="Gene3D" id="3.40.33.10">
    <property type="entry name" value="CAP"/>
    <property type="match status" value="1"/>
</dbReference>
<feature type="transmembrane region" description="Helical" evidence="1">
    <location>
        <begin position="305"/>
        <end position="326"/>
    </location>
</feature>
<evidence type="ECO:0000256" key="1">
    <source>
        <dbReference type="SAM" id="Phobius"/>
    </source>
</evidence>
<dbReference type="CDD" id="cd05379">
    <property type="entry name" value="CAP_bacterial"/>
    <property type="match status" value="1"/>
</dbReference>
<comment type="caution">
    <text evidence="3">The sequence shown here is derived from an EMBL/GenBank/DDBJ whole genome shotgun (WGS) entry which is preliminary data.</text>
</comment>
<dbReference type="InterPro" id="IPR014044">
    <property type="entry name" value="CAP_dom"/>
</dbReference>
<name>A0A1G2PDH4_9BACT</name>
<evidence type="ECO:0000259" key="2">
    <source>
        <dbReference type="Pfam" id="PF00188"/>
    </source>
</evidence>
<accession>A0A1G2PDH4</accession>
<keyword evidence="1" id="KW-0472">Membrane</keyword>
<keyword evidence="1" id="KW-0812">Transmembrane</keyword>
<dbReference type="Pfam" id="PF00188">
    <property type="entry name" value="CAP"/>
    <property type="match status" value="1"/>
</dbReference>
<organism evidence="3 4">
    <name type="scientific">Candidatus Terrybacteria bacterium RIFCSPHIGHO2_01_FULL_43_35</name>
    <dbReference type="NCBI Taxonomy" id="1802361"/>
    <lineage>
        <taxon>Bacteria</taxon>
        <taxon>Candidatus Terryibacteriota</taxon>
    </lineage>
</organism>
<dbReference type="SUPFAM" id="SSF55797">
    <property type="entry name" value="PR-1-like"/>
    <property type="match status" value="1"/>
</dbReference>
<evidence type="ECO:0000313" key="4">
    <source>
        <dbReference type="Proteomes" id="UP000178869"/>
    </source>
</evidence>
<gene>
    <name evidence="3" type="ORF">A2828_00405</name>
</gene>
<feature type="transmembrane region" description="Helical" evidence="1">
    <location>
        <begin position="31"/>
        <end position="49"/>
    </location>
</feature>
<keyword evidence="1" id="KW-1133">Transmembrane helix</keyword>
<proteinExistence type="predicted"/>
<dbReference type="InterPro" id="IPR035940">
    <property type="entry name" value="CAP_sf"/>
</dbReference>
<dbReference type="AlphaFoldDB" id="A0A1G2PDH4"/>
<feature type="domain" description="SCP" evidence="2">
    <location>
        <begin position="68"/>
        <end position="173"/>
    </location>
</feature>
<feature type="transmembrane region" description="Helical" evidence="1">
    <location>
        <begin position="332"/>
        <end position="352"/>
    </location>
</feature>
<dbReference type="Proteomes" id="UP000178869">
    <property type="component" value="Unassembled WGS sequence"/>
</dbReference>
<evidence type="ECO:0000313" key="3">
    <source>
        <dbReference type="EMBL" id="OHA46396.1"/>
    </source>
</evidence>
<protein>
    <recommendedName>
        <fullName evidence="2">SCP domain-containing protein</fullName>
    </recommendedName>
</protein>
<dbReference type="PANTHER" id="PTHR31157">
    <property type="entry name" value="SCP DOMAIN-CONTAINING PROTEIN"/>
    <property type="match status" value="1"/>
</dbReference>
<reference evidence="3 4" key="1">
    <citation type="journal article" date="2016" name="Nat. Commun.">
        <title>Thousands of microbial genomes shed light on interconnected biogeochemical processes in an aquifer system.</title>
        <authorList>
            <person name="Anantharaman K."/>
            <person name="Brown C.T."/>
            <person name="Hug L.A."/>
            <person name="Sharon I."/>
            <person name="Castelle C.J."/>
            <person name="Probst A.J."/>
            <person name="Thomas B.C."/>
            <person name="Singh A."/>
            <person name="Wilkins M.J."/>
            <person name="Karaoz U."/>
            <person name="Brodie E.L."/>
            <person name="Williams K.H."/>
            <person name="Hubbard S.S."/>
            <person name="Banfield J.F."/>
        </authorList>
    </citation>
    <scope>NUCLEOTIDE SEQUENCE [LARGE SCALE GENOMIC DNA]</scope>
</reference>
<dbReference type="EMBL" id="MHSR01000016">
    <property type="protein sequence ID" value="OHA46396.1"/>
    <property type="molecule type" value="Genomic_DNA"/>
</dbReference>